<dbReference type="WBParaSite" id="PSU_v2.g17869.t1">
    <property type="protein sequence ID" value="PSU_v2.g17869.t1"/>
    <property type="gene ID" value="PSU_v2.g17869"/>
</dbReference>
<comment type="similarity">
    <text evidence="2">Belongs to the SNF7 family.</text>
</comment>
<dbReference type="PANTHER" id="PTHR22761">
    <property type="entry name" value="CHARGED MULTIVESICULAR BODY PROTEIN"/>
    <property type="match status" value="1"/>
</dbReference>
<dbReference type="GO" id="GO:0006900">
    <property type="term" value="P:vesicle budding from membrane"/>
    <property type="evidence" value="ECO:0007669"/>
    <property type="project" value="TreeGrafter"/>
</dbReference>
<evidence type="ECO:0000256" key="2">
    <source>
        <dbReference type="ARBA" id="ARBA00006190"/>
    </source>
</evidence>
<evidence type="ECO:0000313" key="5">
    <source>
        <dbReference type="Proteomes" id="UP000887577"/>
    </source>
</evidence>
<protein>
    <submittedName>
        <fullName evidence="6">Charged multivesicular body protein 4b</fullName>
    </submittedName>
</protein>
<proteinExistence type="inferred from homology"/>
<feature type="region of interest" description="Disordered" evidence="4">
    <location>
        <begin position="1"/>
        <end position="28"/>
    </location>
</feature>
<dbReference type="Pfam" id="PF03357">
    <property type="entry name" value="Snf7"/>
    <property type="match status" value="1"/>
</dbReference>
<evidence type="ECO:0000256" key="3">
    <source>
        <dbReference type="ARBA" id="ARBA00022753"/>
    </source>
</evidence>
<organism evidence="5 6">
    <name type="scientific">Panagrolaimus superbus</name>
    <dbReference type="NCBI Taxonomy" id="310955"/>
    <lineage>
        <taxon>Eukaryota</taxon>
        <taxon>Metazoa</taxon>
        <taxon>Ecdysozoa</taxon>
        <taxon>Nematoda</taxon>
        <taxon>Chromadorea</taxon>
        <taxon>Rhabditida</taxon>
        <taxon>Tylenchina</taxon>
        <taxon>Panagrolaimomorpha</taxon>
        <taxon>Panagrolaimoidea</taxon>
        <taxon>Panagrolaimidae</taxon>
        <taxon>Panagrolaimus</taxon>
    </lineage>
</organism>
<keyword evidence="5" id="KW-1185">Reference proteome</keyword>
<name>A0A914YKM4_9BILA</name>
<dbReference type="AlphaFoldDB" id="A0A914YKM4"/>
<dbReference type="GO" id="GO:0032511">
    <property type="term" value="P:late endosome to vacuole transport via multivesicular body sorting pathway"/>
    <property type="evidence" value="ECO:0007669"/>
    <property type="project" value="TreeGrafter"/>
</dbReference>
<reference evidence="6" key="1">
    <citation type="submission" date="2022-11" db="UniProtKB">
        <authorList>
            <consortium name="WormBaseParasite"/>
        </authorList>
    </citation>
    <scope>IDENTIFICATION</scope>
</reference>
<evidence type="ECO:0000256" key="1">
    <source>
        <dbReference type="ARBA" id="ARBA00004177"/>
    </source>
</evidence>
<evidence type="ECO:0000256" key="4">
    <source>
        <dbReference type="SAM" id="MobiDB-lite"/>
    </source>
</evidence>
<dbReference type="Gene3D" id="6.10.250.1710">
    <property type="match status" value="1"/>
</dbReference>
<keyword evidence="3" id="KW-0967">Endosome</keyword>
<feature type="compositionally biased region" description="Polar residues" evidence="4">
    <location>
        <begin position="14"/>
        <end position="24"/>
    </location>
</feature>
<accession>A0A914YKM4</accession>
<dbReference type="Proteomes" id="UP000887577">
    <property type="component" value="Unplaced"/>
</dbReference>
<sequence>MLKNIFGGKKQAAGPTTQESISQLRETEERLEKKQAYLEKQIQQKTSEARTNASTDKRKALLALKQKKLHEKQQIHLDGVLSTIQFQRSALENATTNAEIMEVMATAAQAMKKAHKNMDIEQVQDLMDDIANEQDIATEISRAISTPGFGIDIDEDDLEAELKELQEETLNEKLIDVQPIPNIDKKLPDVPTNALPVRKEKKKEIDDMAELEQWAA</sequence>
<comment type="subcellular location">
    <subcellularLocation>
        <location evidence="1">Endosome</location>
    </subcellularLocation>
</comment>
<dbReference type="InterPro" id="IPR005024">
    <property type="entry name" value="Snf7_fam"/>
</dbReference>
<dbReference type="GO" id="GO:0005771">
    <property type="term" value="C:multivesicular body"/>
    <property type="evidence" value="ECO:0007669"/>
    <property type="project" value="TreeGrafter"/>
</dbReference>
<dbReference type="PANTHER" id="PTHR22761:SF10">
    <property type="entry name" value="GH13992P"/>
    <property type="match status" value="1"/>
</dbReference>
<dbReference type="Gene3D" id="1.10.287.1060">
    <property type="entry name" value="ESAT-6-like"/>
    <property type="match status" value="1"/>
</dbReference>
<dbReference type="GO" id="GO:0009898">
    <property type="term" value="C:cytoplasmic side of plasma membrane"/>
    <property type="evidence" value="ECO:0007669"/>
    <property type="project" value="TreeGrafter"/>
</dbReference>
<dbReference type="GO" id="GO:0000815">
    <property type="term" value="C:ESCRT III complex"/>
    <property type="evidence" value="ECO:0007669"/>
    <property type="project" value="TreeGrafter"/>
</dbReference>
<evidence type="ECO:0000313" key="6">
    <source>
        <dbReference type="WBParaSite" id="PSU_v2.g17869.t1"/>
    </source>
</evidence>